<reference evidence="2 3" key="1">
    <citation type="submission" date="2019-05" db="EMBL/GenBank/DDBJ databases">
        <title>Another draft genome of Portunus trituberculatus and its Hox gene families provides insights of decapod evolution.</title>
        <authorList>
            <person name="Jeong J.-H."/>
            <person name="Song I."/>
            <person name="Kim S."/>
            <person name="Choi T."/>
            <person name="Kim D."/>
            <person name="Ryu S."/>
            <person name="Kim W."/>
        </authorList>
    </citation>
    <scope>NUCLEOTIDE SEQUENCE [LARGE SCALE GENOMIC DNA]</scope>
    <source>
        <tissue evidence="2">Muscle</tissue>
    </source>
</reference>
<comment type="caution">
    <text evidence="2">The sequence shown here is derived from an EMBL/GenBank/DDBJ whole genome shotgun (WGS) entry which is preliminary data.</text>
</comment>
<feature type="compositionally biased region" description="Basic and acidic residues" evidence="1">
    <location>
        <begin position="36"/>
        <end position="50"/>
    </location>
</feature>
<sequence>MTPEPSAPDRGPPLINTTPSVGDLLLPPPRHFQRGMVEEKPREMTDRGAISRESSACSYDAWQWKGVEIRDGYRRRREE</sequence>
<feature type="region of interest" description="Disordered" evidence="1">
    <location>
        <begin position="1"/>
        <end position="52"/>
    </location>
</feature>
<dbReference type="Proteomes" id="UP000324222">
    <property type="component" value="Unassembled WGS sequence"/>
</dbReference>
<evidence type="ECO:0000313" key="3">
    <source>
        <dbReference type="Proteomes" id="UP000324222"/>
    </source>
</evidence>
<evidence type="ECO:0000256" key="1">
    <source>
        <dbReference type="SAM" id="MobiDB-lite"/>
    </source>
</evidence>
<protein>
    <submittedName>
        <fullName evidence="2">Uncharacterized protein</fullName>
    </submittedName>
</protein>
<organism evidence="2 3">
    <name type="scientific">Portunus trituberculatus</name>
    <name type="common">Swimming crab</name>
    <name type="synonym">Neptunus trituberculatus</name>
    <dbReference type="NCBI Taxonomy" id="210409"/>
    <lineage>
        <taxon>Eukaryota</taxon>
        <taxon>Metazoa</taxon>
        <taxon>Ecdysozoa</taxon>
        <taxon>Arthropoda</taxon>
        <taxon>Crustacea</taxon>
        <taxon>Multicrustacea</taxon>
        <taxon>Malacostraca</taxon>
        <taxon>Eumalacostraca</taxon>
        <taxon>Eucarida</taxon>
        <taxon>Decapoda</taxon>
        <taxon>Pleocyemata</taxon>
        <taxon>Brachyura</taxon>
        <taxon>Eubrachyura</taxon>
        <taxon>Portunoidea</taxon>
        <taxon>Portunidae</taxon>
        <taxon>Portuninae</taxon>
        <taxon>Portunus</taxon>
    </lineage>
</organism>
<accession>A0A5B7IXK2</accession>
<gene>
    <name evidence="2" type="ORF">E2C01_081285</name>
</gene>
<dbReference type="EMBL" id="VSRR010071507">
    <property type="protein sequence ID" value="MPC86456.1"/>
    <property type="molecule type" value="Genomic_DNA"/>
</dbReference>
<evidence type="ECO:0000313" key="2">
    <source>
        <dbReference type="EMBL" id="MPC86456.1"/>
    </source>
</evidence>
<keyword evidence="3" id="KW-1185">Reference proteome</keyword>
<name>A0A5B7IXK2_PORTR</name>
<proteinExistence type="predicted"/>
<dbReference type="AlphaFoldDB" id="A0A5B7IXK2"/>